<keyword evidence="2" id="KW-1185">Reference proteome</keyword>
<dbReference type="AlphaFoldDB" id="A0A975BIW7"/>
<evidence type="ECO:0000313" key="1">
    <source>
        <dbReference type="EMBL" id="QTA86296.1"/>
    </source>
</evidence>
<sequence length="46" mass="5315">MDSCFRRNDRKKLEHRVYEIPVAGGRLALPNTSEILNTSVSKSDFY</sequence>
<dbReference type="KEGG" id="dmm:dnm_023170"/>
<name>A0A975BIW7_9BACT</name>
<evidence type="ECO:0000313" key="2">
    <source>
        <dbReference type="Proteomes" id="UP000663722"/>
    </source>
</evidence>
<accession>A0A975BIW7</accession>
<dbReference type="EMBL" id="CP061800">
    <property type="protein sequence ID" value="QTA86296.1"/>
    <property type="molecule type" value="Genomic_DNA"/>
</dbReference>
<protein>
    <submittedName>
        <fullName evidence="1">Uncharacterized protein</fullName>
    </submittedName>
</protein>
<dbReference type="Proteomes" id="UP000663722">
    <property type="component" value="Chromosome"/>
</dbReference>
<gene>
    <name evidence="1" type="ORF">dnm_023170</name>
</gene>
<organism evidence="1 2">
    <name type="scientific">Desulfonema magnum</name>
    <dbReference type="NCBI Taxonomy" id="45655"/>
    <lineage>
        <taxon>Bacteria</taxon>
        <taxon>Pseudomonadati</taxon>
        <taxon>Thermodesulfobacteriota</taxon>
        <taxon>Desulfobacteria</taxon>
        <taxon>Desulfobacterales</taxon>
        <taxon>Desulfococcaceae</taxon>
        <taxon>Desulfonema</taxon>
    </lineage>
</organism>
<proteinExistence type="predicted"/>
<reference evidence="1" key="1">
    <citation type="journal article" date="2021" name="Microb. Physiol.">
        <title>Proteogenomic Insights into the Physiology of Marine, Sulfate-Reducing, Filamentous Desulfonema limicola and Desulfonema magnum.</title>
        <authorList>
            <person name="Schnaars V."/>
            <person name="Wohlbrand L."/>
            <person name="Scheve S."/>
            <person name="Hinrichs C."/>
            <person name="Reinhardt R."/>
            <person name="Rabus R."/>
        </authorList>
    </citation>
    <scope>NUCLEOTIDE SEQUENCE</scope>
    <source>
        <strain evidence="1">4be13</strain>
    </source>
</reference>